<dbReference type="InterPro" id="IPR050595">
    <property type="entry name" value="Bact_response_regulator"/>
</dbReference>
<dbReference type="PANTHER" id="PTHR44591">
    <property type="entry name" value="STRESS RESPONSE REGULATOR PROTEIN 1"/>
    <property type="match status" value="1"/>
</dbReference>
<evidence type="ECO:0000256" key="2">
    <source>
        <dbReference type="PROSITE-ProRule" id="PRU00169"/>
    </source>
</evidence>
<gene>
    <name evidence="4" type="ORF">VF08_25375</name>
</gene>
<evidence type="ECO:0000313" key="5">
    <source>
        <dbReference type="Proteomes" id="UP000222310"/>
    </source>
</evidence>
<keyword evidence="1 2" id="KW-0597">Phosphoprotein</keyword>
<dbReference type="PANTHER" id="PTHR44591:SF3">
    <property type="entry name" value="RESPONSE REGULATORY DOMAIN-CONTAINING PROTEIN"/>
    <property type="match status" value="1"/>
</dbReference>
<evidence type="ECO:0000256" key="1">
    <source>
        <dbReference type="ARBA" id="ARBA00022553"/>
    </source>
</evidence>
<accession>A0A9Q6EJK1</accession>
<dbReference type="Gene3D" id="3.40.50.2300">
    <property type="match status" value="1"/>
</dbReference>
<dbReference type="GeneID" id="57094622"/>
<dbReference type="EMBL" id="LAHD01000088">
    <property type="protein sequence ID" value="PHJ99546.1"/>
    <property type="molecule type" value="Genomic_DNA"/>
</dbReference>
<dbReference type="GO" id="GO:0000160">
    <property type="term" value="P:phosphorelay signal transduction system"/>
    <property type="evidence" value="ECO:0007669"/>
    <property type="project" value="InterPro"/>
</dbReference>
<sequence length="137" mass="15445">MPKKSISLKKLRLLVVDDDADTRKILATLFKLEGAEVIVAASAPEALEAMLHFQPDILICDICLPGEDGYSLLEKIRKLNREQTQPEILAIALTAFVQKDYDHVLLAGFHSYIYKPIDLKELVILVSNLIQLRSHHN</sequence>
<name>A0A9Q6EJK1_NOSLI</name>
<comment type="caution">
    <text evidence="4">The sequence shown here is derived from an EMBL/GenBank/DDBJ whole genome shotgun (WGS) entry which is preliminary data.</text>
</comment>
<dbReference type="InterPro" id="IPR001789">
    <property type="entry name" value="Sig_transdc_resp-reg_receiver"/>
</dbReference>
<evidence type="ECO:0000259" key="3">
    <source>
        <dbReference type="PROSITE" id="PS50110"/>
    </source>
</evidence>
<evidence type="ECO:0000313" key="4">
    <source>
        <dbReference type="EMBL" id="PHJ99546.1"/>
    </source>
</evidence>
<dbReference type="InterPro" id="IPR011006">
    <property type="entry name" value="CheY-like_superfamily"/>
</dbReference>
<dbReference type="SUPFAM" id="SSF52172">
    <property type="entry name" value="CheY-like"/>
    <property type="match status" value="1"/>
</dbReference>
<dbReference type="AlphaFoldDB" id="A0A9Q6EJK1"/>
<dbReference type="Pfam" id="PF00072">
    <property type="entry name" value="Response_reg"/>
    <property type="match status" value="1"/>
</dbReference>
<proteinExistence type="predicted"/>
<dbReference type="PROSITE" id="PS50110">
    <property type="entry name" value="RESPONSE_REGULATORY"/>
    <property type="match status" value="1"/>
</dbReference>
<protein>
    <recommendedName>
        <fullName evidence="3">Response regulatory domain-containing protein</fullName>
    </recommendedName>
</protein>
<feature type="modified residue" description="4-aspartylphosphate" evidence="2">
    <location>
        <position position="61"/>
    </location>
</feature>
<dbReference type="Proteomes" id="UP000222310">
    <property type="component" value="Unassembled WGS sequence"/>
</dbReference>
<dbReference type="SMART" id="SM00448">
    <property type="entry name" value="REC"/>
    <property type="match status" value="1"/>
</dbReference>
<reference evidence="4 5" key="1">
    <citation type="submission" date="2015-02" db="EMBL/GenBank/DDBJ databases">
        <title>Nostoc linckia genome annotation.</title>
        <authorList>
            <person name="Zhou Z."/>
        </authorList>
    </citation>
    <scope>NUCLEOTIDE SEQUENCE [LARGE SCALE GENOMIC DNA]</scope>
    <source>
        <strain evidence="5">z8</strain>
    </source>
</reference>
<feature type="domain" description="Response regulatory" evidence="3">
    <location>
        <begin position="12"/>
        <end position="130"/>
    </location>
</feature>
<organism evidence="4 5">
    <name type="scientific">Nostoc linckia z8</name>
    <dbReference type="NCBI Taxonomy" id="1628746"/>
    <lineage>
        <taxon>Bacteria</taxon>
        <taxon>Bacillati</taxon>
        <taxon>Cyanobacteriota</taxon>
        <taxon>Cyanophyceae</taxon>
        <taxon>Nostocales</taxon>
        <taxon>Nostocaceae</taxon>
        <taxon>Nostoc</taxon>
    </lineage>
</organism>
<dbReference type="RefSeq" id="WP_099070547.1">
    <property type="nucleotide sequence ID" value="NZ_LAHD01000088.1"/>
</dbReference>